<sequence length="185" mass="20320">MCRRECMQTLMSGVARGVCVGVVLRCGLLLQTQARRRARLSRDARAVVTAGGVWGLLSLRCLPPACPSACLPACLFAIRSVYLTWLTRGEWRLEASGELCCCHGRLEPEPVSYSASFFCDLRDTRTCVHTAKPAGARAGARVRDEAQGKGQGGQDTTRRHDTRQPKRQCIAQAGGRHSTLRDEYL</sequence>
<dbReference type="EMBL" id="ML995483">
    <property type="protein sequence ID" value="KAF2142718.1"/>
    <property type="molecule type" value="Genomic_DNA"/>
</dbReference>
<evidence type="ECO:0000313" key="2">
    <source>
        <dbReference type="EMBL" id="KAF2142718.1"/>
    </source>
</evidence>
<dbReference type="AlphaFoldDB" id="A0A6A6BGJ9"/>
<dbReference type="Proteomes" id="UP000799438">
    <property type="component" value="Unassembled WGS sequence"/>
</dbReference>
<keyword evidence="3" id="KW-1185">Reference proteome</keyword>
<evidence type="ECO:0000256" key="1">
    <source>
        <dbReference type="SAM" id="MobiDB-lite"/>
    </source>
</evidence>
<name>A0A6A6BGJ9_9PEZI</name>
<gene>
    <name evidence="2" type="ORF">K452DRAFT_9675</name>
</gene>
<protein>
    <submittedName>
        <fullName evidence="2">Uncharacterized protein</fullName>
    </submittedName>
</protein>
<dbReference type="GeneID" id="54304874"/>
<feature type="region of interest" description="Disordered" evidence="1">
    <location>
        <begin position="138"/>
        <end position="185"/>
    </location>
</feature>
<evidence type="ECO:0000313" key="3">
    <source>
        <dbReference type="Proteomes" id="UP000799438"/>
    </source>
</evidence>
<proteinExistence type="predicted"/>
<reference evidence="2" key="1">
    <citation type="journal article" date="2020" name="Stud. Mycol.">
        <title>101 Dothideomycetes genomes: a test case for predicting lifestyles and emergence of pathogens.</title>
        <authorList>
            <person name="Haridas S."/>
            <person name="Albert R."/>
            <person name="Binder M."/>
            <person name="Bloem J."/>
            <person name="Labutti K."/>
            <person name="Salamov A."/>
            <person name="Andreopoulos B."/>
            <person name="Baker S."/>
            <person name="Barry K."/>
            <person name="Bills G."/>
            <person name="Bluhm B."/>
            <person name="Cannon C."/>
            <person name="Castanera R."/>
            <person name="Culley D."/>
            <person name="Daum C."/>
            <person name="Ezra D."/>
            <person name="Gonzalez J."/>
            <person name="Henrissat B."/>
            <person name="Kuo A."/>
            <person name="Liang C."/>
            <person name="Lipzen A."/>
            <person name="Lutzoni F."/>
            <person name="Magnuson J."/>
            <person name="Mondo S."/>
            <person name="Nolan M."/>
            <person name="Ohm R."/>
            <person name="Pangilinan J."/>
            <person name="Park H.-J."/>
            <person name="Ramirez L."/>
            <person name="Alfaro M."/>
            <person name="Sun H."/>
            <person name="Tritt A."/>
            <person name="Yoshinaga Y."/>
            <person name="Zwiers L.-H."/>
            <person name="Turgeon B."/>
            <person name="Goodwin S."/>
            <person name="Spatafora J."/>
            <person name="Crous P."/>
            <person name="Grigoriev I."/>
        </authorList>
    </citation>
    <scope>NUCLEOTIDE SEQUENCE</scope>
    <source>
        <strain evidence="2">CBS 121167</strain>
    </source>
</reference>
<dbReference type="RefSeq" id="XP_033398430.1">
    <property type="nucleotide sequence ID" value="XM_033547367.1"/>
</dbReference>
<accession>A0A6A6BGJ9</accession>
<organism evidence="2 3">
    <name type="scientific">Aplosporella prunicola CBS 121167</name>
    <dbReference type="NCBI Taxonomy" id="1176127"/>
    <lineage>
        <taxon>Eukaryota</taxon>
        <taxon>Fungi</taxon>
        <taxon>Dikarya</taxon>
        <taxon>Ascomycota</taxon>
        <taxon>Pezizomycotina</taxon>
        <taxon>Dothideomycetes</taxon>
        <taxon>Dothideomycetes incertae sedis</taxon>
        <taxon>Botryosphaeriales</taxon>
        <taxon>Aplosporellaceae</taxon>
        <taxon>Aplosporella</taxon>
    </lineage>
</organism>